<comment type="catalytic activity">
    <reaction evidence="1">
        <text>Random endo-hydrolysis of N-acetyl-beta-D-glucosaminide (1-&gt;4)-beta-linkages in chitin and chitodextrins.</text>
        <dbReference type="EC" id="3.2.1.14"/>
    </reaction>
</comment>
<keyword evidence="9" id="KW-0732">Signal</keyword>
<evidence type="ECO:0000256" key="9">
    <source>
        <dbReference type="SAM" id="SignalP"/>
    </source>
</evidence>
<keyword evidence="3" id="KW-0146">Chitin degradation</keyword>
<name>A0A409WUV8_9AGAR</name>
<dbReference type="SUPFAM" id="SSF54556">
    <property type="entry name" value="Chitinase insertion domain"/>
    <property type="match status" value="1"/>
</dbReference>
<dbReference type="GO" id="GO:0005576">
    <property type="term" value="C:extracellular region"/>
    <property type="evidence" value="ECO:0007669"/>
    <property type="project" value="TreeGrafter"/>
</dbReference>
<evidence type="ECO:0000256" key="1">
    <source>
        <dbReference type="ARBA" id="ARBA00000822"/>
    </source>
</evidence>
<dbReference type="GO" id="GO:0006032">
    <property type="term" value="P:chitin catabolic process"/>
    <property type="evidence" value="ECO:0007669"/>
    <property type="project" value="UniProtKB-KW"/>
</dbReference>
<dbReference type="InParanoid" id="A0A409WUV8"/>
<dbReference type="STRING" id="231916.A0A409WUV8"/>
<evidence type="ECO:0000313" key="12">
    <source>
        <dbReference type="Proteomes" id="UP000284706"/>
    </source>
</evidence>
<feature type="domain" description="GH18" evidence="10">
    <location>
        <begin position="62"/>
        <end position="445"/>
    </location>
</feature>
<dbReference type="InterPro" id="IPR001223">
    <property type="entry name" value="Glyco_hydro18_cat"/>
</dbReference>
<dbReference type="PANTHER" id="PTHR11177">
    <property type="entry name" value="CHITINASE"/>
    <property type="match status" value="1"/>
</dbReference>
<keyword evidence="12" id="KW-1185">Reference proteome</keyword>
<evidence type="ECO:0000256" key="6">
    <source>
        <dbReference type="ARBA" id="ARBA00023326"/>
    </source>
</evidence>
<comment type="caution">
    <text evidence="11">The sequence shown here is derived from an EMBL/GenBank/DDBJ whole genome shotgun (WGS) entry which is preliminary data.</text>
</comment>
<dbReference type="GO" id="GO:0008843">
    <property type="term" value="F:endochitinase activity"/>
    <property type="evidence" value="ECO:0007669"/>
    <property type="project" value="UniProtKB-EC"/>
</dbReference>
<dbReference type="InterPro" id="IPR029070">
    <property type="entry name" value="Chitinase_insertion_sf"/>
</dbReference>
<dbReference type="SUPFAM" id="SSF51445">
    <property type="entry name" value="(Trans)glycosidases"/>
    <property type="match status" value="1"/>
</dbReference>
<accession>A0A409WUV8</accession>
<dbReference type="PANTHER" id="PTHR11177:SF317">
    <property type="entry name" value="CHITINASE 12-RELATED"/>
    <property type="match status" value="1"/>
</dbReference>
<dbReference type="Gene3D" id="3.20.20.80">
    <property type="entry name" value="Glycosidases"/>
    <property type="match status" value="2"/>
</dbReference>
<evidence type="ECO:0000256" key="7">
    <source>
        <dbReference type="RuleBase" id="RU000489"/>
    </source>
</evidence>
<feature type="chain" id="PRO_5019044473" description="GH18 domain-containing protein" evidence="9">
    <location>
        <begin position="29"/>
        <end position="449"/>
    </location>
</feature>
<comment type="similarity">
    <text evidence="8">Belongs to the glycosyl hydrolase 18 family.</text>
</comment>
<sequence length="449" mass="46257">MFTPSLLSSPSMLLAALALFSSQASVIAAPVCGLVPPKTAGLSAQVSSGTNGTGAGTANGDVVATGWYPGWLGSELAPANISWSKYSALTFAFATTTPDPSVIALDDESAALLPTFVSEAHDNGVDALLSVGGFTGSIYYSSAVATAENRTAFLKAITGLVNKYSLDGIDFDWEYPNKQGLGCNTISANDSANFLTFLQELRQDPVGANLTLTAAVGVTPFAGPDGNPMTDVSGFGDVLDHIAIMNYDIWGPWSPTVGPNAPLNDTCAATKAGSAVSAVQAWTDAKFPPNKIVLGVAAYGHSFHVDQSVATTSSGQLALFPAFDKSQQPLGDSDVPGAPPSVDQCGNPVGVGGTFNFNGMIEFGFLDAQGTAAPGIDYVFDNCSQTPFVYNATSQVMISYDDATSFAAKGKFIDQSGLAGFAVWHIAGDSNDILLNAISDAMGLEQVCS</sequence>
<dbReference type="SMART" id="SM00636">
    <property type="entry name" value="Glyco_18"/>
    <property type="match status" value="1"/>
</dbReference>
<dbReference type="OrthoDB" id="73875at2759"/>
<gene>
    <name evidence="11" type="ORF">CVT26_009258</name>
</gene>
<proteinExistence type="inferred from homology"/>
<protein>
    <recommendedName>
        <fullName evidence="10">GH18 domain-containing protein</fullName>
    </recommendedName>
</protein>
<evidence type="ECO:0000256" key="3">
    <source>
        <dbReference type="ARBA" id="ARBA00023024"/>
    </source>
</evidence>
<dbReference type="InterPro" id="IPR011583">
    <property type="entry name" value="Chitinase_II/V-like_cat"/>
</dbReference>
<keyword evidence="2 7" id="KW-0378">Hydrolase</keyword>
<reference evidence="11 12" key="1">
    <citation type="journal article" date="2018" name="Evol. Lett.">
        <title>Horizontal gene cluster transfer increased hallucinogenic mushroom diversity.</title>
        <authorList>
            <person name="Reynolds H.T."/>
            <person name="Vijayakumar V."/>
            <person name="Gluck-Thaler E."/>
            <person name="Korotkin H.B."/>
            <person name="Matheny P.B."/>
            <person name="Slot J.C."/>
        </authorList>
    </citation>
    <scope>NUCLEOTIDE SEQUENCE [LARGE SCALE GENOMIC DNA]</scope>
    <source>
        <strain evidence="11 12">SRW20</strain>
    </source>
</reference>
<dbReference type="GO" id="GO:0000272">
    <property type="term" value="P:polysaccharide catabolic process"/>
    <property type="evidence" value="ECO:0007669"/>
    <property type="project" value="UniProtKB-KW"/>
</dbReference>
<evidence type="ECO:0000256" key="8">
    <source>
        <dbReference type="RuleBase" id="RU004453"/>
    </source>
</evidence>
<dbReference type="Proteomes" id="UP000284706">
    <property type="component" value="Unassembled WGS sequence"/>
</dbReference>
<dbReference type="InterPro" id="IPR050314">
    <property type="entry name" value="Glycosyl_Hydrlase_18"/>
</dbReference>
<feature type="signal peptide" evidence="9">
    <location>
        <begin position="1"/>
        <end position="28"/>
    </location>
</feature>
<evidence type="ECO:0000313" key="11">
    <source>
        <dbReference type="EMBL" id="PPQ82241.1"/>
    </source>
</evidence>
<dbReference type="InterPro" id="IPR017853">
    <property type="entry name" value="GH"/>
</dbReference>
<dbReference type="Pfam" id="PF00704">
    <property type="entry name" value="Glyco_hydro_18"/>
    <property type="match status" value="1"/>
</dbReference>
<evidence type="ECO:0000256" key="4">
    <source>
        <dbReference type="ARBA" id="ARBA00023277"/>
    </source>
</evidence>
<evidence type="ECO:0000256" key="2">
    <source>
        <dbReference type="ARBA" id="ARBA00022801"/>
    </source>
</evidence>
<dbReference type="EMBL" id="NHYE01004771">
    <property type="protein sequence ID" value="PPQ82241.1"/>
    <property type="molecule type" value="Genomic_DNA"/>
</dbReference>
<keyword evidence="4" id="KW-0119">Carbohydrate metabolism</keyword>
<dbReference type="InterPro" id="IPR001579">
    <property type="entry name" value="Glyco_hydro_18_chit_AS"/>
</dbReference>
<dbReference type="PROSITE" id="PS51910">
    <property type="entry name" value="GH18_2"/>
    <property type="match status" value="1"/>
</dbReference>
<dbReference type="GO" id="GO:0008061">
    <property type="term" value="F:chitin binding"/>
    <property type="evidence" value="ECO:0007669"/>
    <property type="project" value="InterPro"/>
</dbReference>
<evidence type="ECO:0000259" key="10">
    <source>
        <dbReference type="PROSITE" id="PS51910"/>
    </source>
</evidence>
<organism evidence="11 12">
    <name type="scientific">Gymnopilus dilepis</name>
    <dbReference type="NCBI Taxonomy" id="231916"/>
    <lineage>
        <taxon>Eukaryota</taxon>
        <taxon>Fungi</taxon>
        <taxon>Dikarya</taxon>
        <taxon>Basidiomycota</taxon>
        <taxon>Agaricomycotina</taxon>
        <taxon>Agaricomycetes</taxon>
        <taxon>Agaricomycetidae</taxon>
        <taxon>Agaricales</taxon>
        <taxon>Agaricineae</taxon>
        <taxon>Hymenogastraceae</taxon>
        <taxon>Gymnopilus</taxon>
    </lineage>
</organism>
<dbReference type="AlphaFoldDB" id="A0A409WUV8"/>
<evidence type="ECO:0000256" key="5">
    <source>
        <dbReference type="ARBA" id="ARBA00023295"/>
    </source>
</evidence>
<keyword evidence="6" id="KW-0624">Polysaccharide degradation</keyword>
<keyword evidence="5 7" id="KW-0326">Glycosidase</keyword>
<dbReference type="PROSITE" id="PS01095">
    <property type="entry name" value="GH18_1"/>
    <property type="match status" value="1"/>
</dbReference>